<dbReference type="EMBL" id="FOBS01000019">
    <property type="protein sequence ID" value="SEM51929.1"/>
    <property type="molecule type" value="Genomic_DNA"/>
</dbReference>
<gene>
    <name evidence="9" type="ORF">SAMN04489760_11959</name>
</gene>
<dbReference type="InterPro" id="IPR012902">
    <property type="entry name" value="N_methyl_site"/>
</dbReference>
<dbReference type="Gene3D" id="3.30.1300.30">
    <property type="entry name" value="GSPII I/J protein-like"/>
    <property type="match status" value="1"/>
</dbReference>
<evidence type="ECO:0000256" key="5">
    <source>
        <dbReference type="ARBA" id="ARBA00022519"/>
    </source>
</evidence>
<reference evidence="9 10" key="1">
    <citation type="submission" date="2016-10" db="EMBL/GenBank/DDBJ databases">
        <authorList>
            <person name="de Groot N.N."/>
        </authorList>
    </citation>
    <scope>NUCLEOTIDE SEQUENCE [LARGE SCALE GENOMIC DNA]</scope>
    <source>
        <strain evidence="9 10">DSM 8423</strain>
    </source>
</reference>
<dbReference type="InterPro" id="IPR045584">
    <property type="entry name" value="Pilin-like"/>
</dbReference>
<evidence type="ECO:0000256" key="6">
    <source>
        <dbReference type="ARBA" id="ARBA00022692"/>
    </source>
</evidence>
<keyword evidence="3" id="KW-1003">Cell membrane</keyword>
<keyword evidence="6" id="KW-0812">Transmembrane</keyword>
<evidence type="ECO:0000256" key="1">
    <source>
        <dbReference type="ARBA" id="ARBA00004377"/>
    </source>
</evidence>
<dbReference type="Proteomes" id="UP000198744">
    <property type="component" value="Unassembled WGS sequence"/>
</dbReference>
<dbReference type="NCBIfam" id="TIGR02532">
    <property type="entry name" value="IV_pilin_GFxxxE"/>
    <property type="match status" value="1"/>
</dbReference>
<dbReference type="SUPFAM" id="SSF54523">
    <property type="entry name" value="Pili subunits"/>
    <property type="match status" value="1"/>
</dbReference>
<evidence type="ECO:0000313" key="9">
    <source>
        <dbReference type="EMBL" id="SEM51929.1"/>
    </source>
</evidence>
<keyword evidence="8" id="KW-0472">Membrane</keyword>
<evidence type="ECO:0000256" key="7">
    <source>
        <dbReference type="ARBA" id="ARBA00022989"/>
    </source>
</evidence>
<dbReference type="GO" id="GO:0015627">
    <property type="term" value="C:type II protein secretion system complex"/>
    <property type="evidence" value="ECO:0007669"/>
    <property type="project" value="InterPro"/>
</dbReference>
<dbReference type="PANTHER" id="PTHR38779:SF2">
    <property type="entry name" value="TYPE II SECRETION SYSTEM PROTEIN I-RELATED"/>
    <property type="match status" value="1"/>
</dbReference>
<dbReference type="STRING" id="43775.SAMN04489760_11959"/>
<dbReference type="PROSITE" id="PS00409">
    <property type="entry name" value="PROKAR_NTER_METHYL"/>
    <property type="match status" value="1"/>
</dbReference>
<evidence type="ECO:0000256" key="4">
    <source>
        <dbReference type="ARBA" id="ARBA00022481"/>
    </source>
</evidence>
<keyword evidence="10" id="KW-1185">Reference proteome</keyword>
<dbReference type="GO" id="GO:0005886">
    <property type="term" value="C:plasma membrane"/>
    <property type="evidence" value="ECO:0007669"/>
    <property type="project" value="UniProtKB-SubCell"/>
</dbReference>
<dbReference type="Pfam" id="PF07963">
    <property type="entry name" value="N_methyl"/>
    <property type="match status" value="1"/>
</dbReference>
<proteinExistence type="inferred from homology"/>
<protein>
    <submittedName>
        <fullName evidence="9">General secretion pathway protein I</fullName>
    </submittedName>
</protein>
<keyword evidence="4" id="KW-0488">Methylation</keyword>
<comment type="similarity">
    <text evidence="2">Belongs to the GSP I family.</text>
</comment>
<sequence length="136" mass="15118">MKIRRKAVQPMKNNERNQGGFTLIEIMIALTVLALVVAAVAQALAQSLALAHRIKEETTLSLLAQSKMAEIESAKEMPLSDRGNFTGDYSQYAWQVTVSEIDFATLQKVEVTVRNTLSDKSAGYCLSSFQYRDEKS</sequence>
<evidence type="ECO:0000256" key="8">
    <source>
        <dbReference type="ARBA" id="ARBA00023136"/>
    </source>
</evidence>
<name>A0A1H7Z370_9BACT</name>
<evidence type="ECO:0000256" key="3">
    <source>
        <dbReference type="ARBA" id="ARBA00022475"/>
    </source>
</evidence>
<keyword evidence="7" id="KW-1133">Transmembrane helix</keyword>
<evidence type="ECO:0000313" key="10">
    <source>
        <dbReference type="Proteomes" id="UP000198744"/>
    </source>
</evidence>
<evidence type="ECO:0000256" key="2">
    <source>
        <dbReference type="ARBA" id="ARBA00008358"/>
    </source>
</evidence>
<accession>A0A1H7Z370</accession>
<dbReference type="PANTHER" id="PTHR38779">
    <property type="entry name" value="TYPE II SECRETION SYSTEM PROTEIN I-RELATED"/>
    <property type="match status" value="1"/>
</dbReference>
<dbReference type="InterPro" id="IPR010052">
    <property type="entry name" value="T2SS_protein-GspI"/>
</dbReference>
<comment type="subcellular location">
    <subcellularLocation>
        <location evidence="1">Cell inner membrane</location>
        <topology evidence="1">Single-pass membrane protein</topology>
    </subcellularLocation>
</comment>
<keyword evidence="5" id="KW-0997">Cell inner membrane</keyword>
<organism evidence="9 10">
    <name type="scientific">Syntrophus gentianae</name>
    <dbReference type="NCBI Taxonomy" id="43775"/>
    <lineage>
        <taxon>Bacteria</taxon>
        <taxon>Pseudomonadati</taxon>
        <taxon>Thermodesulfobacteriota</taxon>
        <taxon>Syntrophia</taxon>
        <taxon>Syntrophales</taxon>
        <taxon>Syntrophaceae</taxon>
        <taxon>Syntrophus</taxon>
    </lineage>
</organism>
<dbReference type="GO" id="GO:0015628">
    <property type="term" value="P:protein secretion by the type II secretion system"/>
    <property type="evidence" value="ECO:0007669"/>
    <property type="project" value="InterPro"/>
</dbReference>
<dbReference type="AlphaFoldDB" id="A0A1H7Z370"/>